<dbReference type="EMBL" id="JAMZMK010010275">
    <property type="protein sequence ID" value="KAI7732239.1"/>
    <property type="molecule type" value="Genomic_DNA"/>
</dbReference>
<evidence type="ECO:0000313" key="1">
    <source>
        <dbReference type="EMBL" id="KAI7732239.1"/>
    </source>
</evidence>
<evidence type="ECO:0000313" key="2">
    <source>
        <dbReference type="Proteomes" id="UP001206925"/>
    </source>
</evidence>
<accession>A0AAD5BZT7</accession>
<comment type="caution">
    <text evidence="1">The sequence shown here is derived from an EMBL/GenBank/DDBJ whole genome shotgun (WGS) entry which is preliminary data.</text>
</comment>
<organism evidence="1 2">
    <name type="scientific">Ambrosia artemisiifolia</name>
    <name type="common">Common ragweed</name>
    <dbReference type="NCBI Taxonomy" id="4212"/>
    <lineage>
        <taxon>Eukaryota</taxon>
        <taxon>Viridiplantae</taxon>
        <taxon>Streptophyta</taxon>
        <taxon>Embryophyta</taxon>
        <taxon>Tracheophyta</taxon>
        <taxon>Spermatophyta</taxon>
        <taxon>Magnoliopsida</taxon>
        <taxon>eudicotyledons</taxon>
        <taxon>Gunneridae</taxon>
        <taxon>Pentapetalae</taxon>
        <taxon>asterids</taxon>
        <taxon>campanulids</taxon>
        <taxon>Asterales</taxon>
        <taxon>Asteraceae</taxon>
        <taxon>Asteroideae</taxon>
        <taxon>Heliantheae alliance</taxon>
        <taxon>Heliantheae</taxon>
        <taxon>Ambrosia</taxon>
    </lineage>
</organism>
<dbReference type="AlphaFoldDB" id="A0AAD5BZT7"/>
<dbReference type="Proteomes" id="UP001206925">
    <property type="component" value="Unassembled WGS sequence"/>
</dbReference>
<protein>
    <submittedName>
        <fullName evidence="1">Uncharacterized protein</fullName>
    </submittedName>
</protein>
<feature type="non-terminal residue" evidence="1">
    <location>
        <position position="46"/>
    </location>
</feature>
<proteinExistence type="predicted"/>
<keyword evidence="2" id="KW-1185">Reference proteome</keyword>
<name>A0AAD5BZT7_AMBAR</name>
<reference evidence="1" key="1">
    <citation type="submission" date="2022-06" db="EMBL/GenBank/DDBJ databases">
        <title>Uncovering the hologenomic basis of an extraordinary plant invasion.</title>
        <authorList>
            <person name="Bieker V.C."/>
            <person name="Martin M.D."/>
            <person name="Gilbert T."/>
            <person name="Hodgins K."/>
            <person name="Battlay P."/>
            <person name="Petersen B."/>
            <person name="Wilson J."/>
        </authorList>
    </citation>
    <scope>NUCLEOTIDE SEQUENCE</scope>
    <source>
        <strain evidence="1">AA19_3_7</strain>
        <tissue evidence="1">Leaf</tissue>
    </source>
</reference>
<sequence length="46" mass="5074">MVGRVVLRWVEGFRSEGGFWVLVTGQRRSMPGVRVGDGCSSRCGVF</sequence>
<gene>
    <name evidence="1" type="ORF">M8C21_011448</name>
</gene>